<sequence>MAKREKLQKTNAMRELDSAGLAYTVHTYEVDESDLSGTHVASVLGQDPDCVFKTLVTATPEGGHVVCCIPVAEELDLKRAAAAAGEKSLSMLHVRDLLATTGYVRGGCSPVGMKKRFPTLIDETAQLFDTIMISGGRRGAQIEITPDDLGTYCAATFADICRATDASV</sequence>
<gene>
    <name evidence="6" type="primary">ybaK</name>
    <name evidence="6" type="ORF">DXC81_02065</name>
</gene>
<dbReference type="AlphaFoldDB" id="A0A3E4QWX3"/>
<protein>
    <recommendedName>
        <fullName evidence="4">Cys-tRNA(Pro)/Cys-tRNA(Cys) deacylase</fullName>
        <ecNumber evidence="4">4.2.-.-</ecNumber>
    </recommendedName>
</protein>
<dbReference type="Gene3D" id="3.90.960.10">
    <property type="entry name" value="YbaK/aminoacyl-tRNA synthetase-associated domain"/>
    <property type="match status" value="1"/>
</dbReference>
<dbReference type="InterPro" id="IPR004369">
    <property type="entry name" value="Prolyl-tRNA_editing_YbaK/EbsC"/>
</dbReference>
<dbReference type="RefSeq" id="WP_117678958.1">
    <property type="nucleotide sequence ID" value="NZ_QSRJ01000002.1"/>
</dbReference>
<accession>A0A3E4QWX3</accession>
<evidence type="ECO:0000313" key="6">
    <source>
        <dbReference type="EMBL" id="RGL11601.1"/>
    </source>
</evidence>
<dbReference type="GO" id="GO:0016829">
    <property type="term" value="F:lyase activity"/>
    <property type="evidence" value="ECO:0007669"/>
    <property type="project" value="UniProtKB-KW"/>
</dbReference>
<keyword evidence="3 4" id="KW-0456">Lyase</keyword>
<evidence type="ECO:0000256" key="3">
    <source>
        <dbReference type="ARBA" id="ARBA00023239"/>
    </source>
</evidence>
<reference evidence="6 7" key="1">
    <citation type="submission" date="2018-08" db="EMBL/GenBank/DDBJ databases">
        <title>A genome reference for cultivated species of the human gut microbiota.</title>
        <authorList>
            <person name="Zou Y."/>
            <person name="Xue W."/>
            <person name="Luo G."/>
        </authorList>
    </citation>
    <scope>NUCLEOTIDE SEQUENCE [LARGE SCALE GENOMIC DNA]</scope>
    <source>
        <strain evidence="6 7">TF08-14</strain>
    </source>
</reference>
<evidence type="ECO:0000313" key="7">
    <source>
        <dbReference type="Proteomes" id="UP000260943"/>
    </source>
</evidence>
<organism evidence="6 7">
    <name type="scientific">Collinsella tanakaei</name>
    <dbReference type="NCBI Taxonomy" id="626935"/>
    <lineage>
        <taxon>Bacteria</taxon>
        <taxon>Bacillati</taxon>
        <taxon>Actinomycetota</taxon>
        <taxon>Coriobacteriia</taxon>
        <taxon>Coriobacteriales</taxon>
        <taxon>Coriobacteriaceae</taxon>
        <taxon>Collinsella</taxon>
    </lineage>
</organism>
<dbReference type="Proteomes" id="UP000260943">
    <property type="component" value="Unassembled WGS sequence"/>
</dbReference>
<dbReference type="InterPro" id="IPR036754">
    <property type="entry name" value="YbaK/aa-tRNA-synt-asso_dom_sf"/>
</dbReference>
<dbReference type="SUPFAM" id="SSF55826">
    <property type="entry name" value="YbaK/ProRS associated domain"/>
    <property type="match status" value="1"/>
</dbReference>
<evidence type="ECO:0000256" key="2">
    <source>
        <dbReference type="ARBA" id="ARBA00022917"/>
    </source>
</evidence>
<evidence type="ECO:0000256" key="1">
    <source>
        <dbReference type="ARBA" id="ARBA00009798"/>
    </source>
</evidence>
<dbReference type="GO" id="GO:0006412">
    <property type="term" value="P:translation"/>
    <property type="evidence" value="ECO:0007669"/>
    <property type="project" value="UniProtKB-KW"/>
</dbReference>
<dbReference type="InterPro" id="IPR007214">
    <property type="entry name" value="YbaK/aa-tRNA-synth-assoc-dom"/>
</dbReference>
<dbReference type="EC" id="4.2.-.-" evidence="4"/>
<keyword evidence="2 4" id="KW-0648">Protein biosynthesis</keyword>
<name>A0A3E4QWX3_9ACTN</name>
<comment type="caution">
    <text evidence="6">The sequence shown here is derived from an EMBL/GenBank/DDBJ whole genome shotgun (WGS) entry which is preliminary data.</text>
</comment>
<proteinExistence type="inferred from homology"/>
<feature type="domain" description="YbaK/aminoacyl-tRNA synthetase-associated" evidence="5">
    <location>
        <begin position="40"/>
        <end position="149"/>
    </location>
</feature>
<dbReference type="PANTHER" id="PTHR30411">
    <property type="entry name" value="CYTOPLASMIC PROTEIN"/>
    <property type="match status" value="1"/>
</dbReference>
<evidence type="ECO:0000256" key="4">
    <source>
        <dbReference type="PIRNR" id="PIRNR006181"/>
    </source>
</evidence>
<dbReference type="CDD" id="cd00002">
    <property type="entry name" value="YbaK_deacylase"/>
    <property type="match status" value="1"/>
</dbReference>
<dbReference type="GO" id="GO:0002161">
    <property type="term" value="F:aminoacyl-tRNA deacylase activity"/>
    <property type="evidence" value="ECO:0007669"/>
    <property type="project" value="InterPro"/>
</dbReference>
<dbReference type="PANTHER" id="PTHR30411:SF0">
    <property type="entry name" value="CYS-TRNA(PRO)_CYS-TRNA(CYS) DEACYLASE YBAK"/>
    <property type="match status" value="1"/>
</dbReference>
<dbReference type="PIRSF" id="PIRSF006181">
    <property type="entry name" value="EbsC_YbaK"/>
    <property type="match status" value="1"/>
</dbReference>
<dbReference type="EMBL" id="QSRJ01000002">
    <property type="protein sequence ID" value="RGL11601.1"/>
    <property type="molecule type" value="Genomic_DNA"/>
</dbReference>
<dbReference type="Pfam" id="PF04073">
    <property type="entry name" value="tRNA_edit"/>
    <property type="match status" value="1"/>
</dbReference>
<dbReference type="NCBIfam" id="TIGR00011">
    <property type="entry name" value="YbaK_EbsC"/>
    <property type="match status" value="1"/>
</dbReference>
<comment type="similarity">
    <text evidence="1 4">Belongs to the prolyl-tRNA editing family. YbaK/EbsC subfamily.</text>
</comment>
<evidence type="ECO:0000259" key="5">
    <source>
        <dbReference type="Pfam" id="PF04073"/>
    </source>
</evidence>